<proteinExistence type="predicted"/>
<dbReference type="InterPro" id="IPR041373">
    <property type="entry name" value="RT_RNaseH"/>
</dbReference>
<dbReference type="PANTHER" id="PTHR34072">
    <property type="entry name" value="ENZYMATIC POLYPROTEIN-RELATED"/>
    <property type="match status" value="1"/>
</dbReference>
<protein>
    <recommendedName>
        <fullName evidence="7">Reverse transcriptase RNase H-like domain-containing protein</fullName>
    </recommendedName>
</protein>
<keyword evidence="1" id="KW-0808">Transferase</keyword>
<keyword evidence="6" id="KW-0695">RNA-directed DNA polymerase</keyword>
<dbReference type="SUPFAM" id="SSF56672">
    <property type="entry name" value="DNA/RNA polymerases"/>
    <property type="match status" value="2"/>
</dbReference>
<dbReference type="InterPro" id="IPR043502">
    <property type="entry name" value="DNA/RNA_pol_sf"/>
</dbReference>
<dbReference type="Proteomes" id="UP000233837">
    <property type="component" value="Unassembled WGS sequence"/>
</dbReference>
<keyword evidence="2" id="KW-0548">Nucleotidyltransferase</keyword>
<dbReference type="EMBL" id="KZ502938">
    <property type="protein sequence ID" value="PKU70415.1"/>
    <property type="molecule type" value="Genomic_DNA"/>
</dbReference>
<evidence type="ECO:0000313" key="8">
    <source>
        <dbReference type="EMBL" id="PKU70415.1"/>
    </source>
</evidence>
<evidence type="ECO:0000256" key="2">
    <source>
        <dbReference type="ARBA" id="ARBA00022695"/>
    </source>
</evidence>
<evidence type="ECO:0000256" key="6">
    <source>
        <dbReference type="ARBA" id="ARBA00022918"/>
    </source>
</evidence>
<organism evidence="8 9">
    <name type="scientific">Dendrobium catenatum</name>
    <dbReference type="NCBI Taxonomy" id="906689"/>
    <lineage>
        <taxon>Eukaryota</taxon>
        <taxon>Viridiplantae</taxon>
        <taxon>Streptophyta</taxon>
        <taxon>Embryophyta</taxon>
        <taxon>Tracheophyta</taxon>
        <taxon>Spermatophyta</taxon>
        <taxon>Magnoliopsida</taxon>
        <taxon>Liliopsida</taxon>
        <taxon>Asparagales</taxon>
        <taxon>Orchidaceae</taxon>
        <taxon>Epidendroideae</taxon>
        <taxon>Malaxideae</taxon>
        <taxon>Dendrobiinae</taxon>
        <taxon>Dendrobium</taxon>
    </lineage>
</organism>
<dbReference type="GO" id="GO:0003964">
    <property type="term" value="F:RNA-directed DNA polymerase activity"/>
    <property type="evidence" value="ECO:0007669"/>
    <property type="project" value="UniProtKB-KW"/>
</dbReference>
<keyword evidence="5" id="KW-0378">Hydrolase</keyword>
<evidence type="ECO:0000256" key="1">
    <source>
        <dbReference type="ARBA" id="ARBA00022679"/>
    </source>
</evidence>
<keyword evidence="4" id="KW-0255">Endonuclease</keyword>
<evidence type="ECO:0000256" key="5">
    <source>
        <dbReference type="ARBA" id="ARBA00022801"/>
    </source>
</evidence>
<feature type="domain" description="Reverse transcriptase RNase H-like" evidence="7">
    <location>
        <begin position="35"/>
        <end position="115"/>
    </location>
</feature>
<reference evidence="8 9" key="1">
    <citation type="journal article" date="2016" name="Sci. Rep.">
        <title>The Dendrobium catenatum Lindl. genome sequence provides insights into polysaccharide synthase, floral development and adaptive evolution.</title>
        <authorList>
            <person name="Zhang G.Q."/>
            <person name="Xu Q."/>
            <person name="Bian C."/>
            <person name="Tsai W.C."/>
            <person name="Yeh C.M."/>
            <person name="Liu K.W."/>
            <person name="Yoshida K."/>
            <person name="Zhang L.S."/>
            <person name="Chang S.B."/>
            <person name="Chen F."/>
            <person name="Shi Y."/>
            <person name="Su Y.Y."/>
            <person name="Zhang Y.Q."/>
            <person name="Chen L.J."/>
            <person name="Yin Y."/>
            <person name="Lin M."/>
            <person name="Huang H."/>
            <person name="Deng H."/>
            <person name="Wang Z.W."/>
            <person name="Zhu S.L."/>
            <person name="Zhao X."/>
            <person name="Deng C."/>
            <person name="Niu S.C."/>
            <person name="Huang J."/>
            <person name="Wang M."/>
            <person name="Liu G.H."/>
            <person name="Yang H.J."/>
            <person name="Xiao X.J."/>
            <person name="Hsiao Y.Y."/>
            <person name="Wu W.L."/>
            <person name="Chen Y.Y."/>
            <person name="Mitsuda N."/>
            <person name="Ohme-Takagi M."/>
            <person name="Luo Y.B."/>
            <person name="Van de Peer Y."/>
            <person name="Liu Z.J."/>
        </authorList>
    </citation>
    <scope>NUCLEOTIDE SEQUENCE [LARGE SCALE GENOMIC DNA]</scope>
    <source>
        <tissue evidence="8">The whole plant</tissue>
    </source>
</reference>
<keyword evidence="9" id="KW-1185">Reference proteome</keyword>
<evidence type="ECO:0000259" key="7">
    <source>
        <dbReference type="Pfam" id="PF17917"/>
    </source>
</evidence>
<dbReference type="Pfam" id="PF17917">
    <property type="entry name" value="RT_RNaseH"/>
    <property type="match status" value="1"/>
</dbReference>
<dbReference type="Gene3D" id="3.10.10.10">
    <property type="entry name" value="HIV Type 1 Reverse Transcriptase, subunit A, domain 1"/>
    <property type="match status" value="1"/>
</dbReference>
<evidence type="ECO:0000256" key="4">
    <source>
        <dbReference type="ARBA" id="ARBA00022759"/>
    </source>
</evidence>
<reference evidence="8 9" key="2">
    <citation type="journal article" date="2017" name="Nature">
        <title>The Apostasia genome and the evolution of orchids.</title>
        <authorList>
            <person name="Zhang G.Q."/>
            <person name="Liu K.W."/>
            <person name="Li Z."/>
            <person name="Lohaus R."/>
            <person name="Hsiao Y.Y."/>
            <person name="Niu S.C."/>
            <person name="Wang J.Y."/>
            <person name="Lin Y.C."/>
            <person name="Xu Q."/>
            <person name="Chen L.J."/>
            <person name="Yoshida K."/>
            <person name="Fujiwara S."/>
            <person name="Wang Z.W."/>
            <person name="Zhang Y.Q."/>
            <person name="Mitsuda N."/>
            <person name="Wang M."/>
            <person name="Liu G.H."/>
            <person name="Pecoraro L."/>
            <person name="Huang H.X."/>
            <person name="Xiao X.J."/>
            <person name="Lin M."/>
            <person name="Wu X.Y."/>
            <person name="Wu W.L."/>
            <person name="Chen Y.Y."/>
            <person name="Chang S.B."/>
            <person name="Sakamoto S."/>
            <person name="Ohme-Takagi M."/>
            <person name="Yagi M."/>
            <person name="Zeng S.J."/>
            <person name="Shen C.Y."/>
            <person name="Yeh C.M."/>
            <person name="Luo Y.B."/>
            <person name="Tsai W.C."/>
            <person name="Van de Peer Y."/>
            <person name="Liu Z.J."/>
        </authorList>
    </citation>
    <scope>NUCLEOTIDE SEQUENCE [LARGE SCALE GENOMIC DNA]</scope>
    <source>
        <tissue evidence="8">The whole plant</tissue>
    </source>
</reference>
<name>A0A2I0W420_9ASPA</name>
<keyword evidence="3" id="KW-0540">Nuclease</keyword>
<dbReference type="GO" id="GO:0004519">
    <property type="term" value="F:endonuclease activity"/>
    <property type="evidence" value="ECO:0007669"/>
    <property type="project" value="UniProtKB-KW"/>
</dbReference>
<accession>A0A2I0W420</accession>
<dbReference type="GO" id="GO:0016787">
    <property type="term" value="F:hydrolase activity"/>
    <property type="evidence" value="ECO:0007669"/>
    <property type="project" value="UniProtKB-KW"/>
</dbReference>
<gene>
    <name evidence="8" type="ORF">MA16_Dca007167</name>
</gene>
<sequence>MPVRKKNGQIQIFVDYRDLNKACPKDEFPLSIPELMVDTTALNESLGALLAQVNDEGKESVIYYLSRRLLPTEIQYPSTEKHYLALVFAAQKLRHYMLSHSISLISRVNPLQYLMT</sequence>
<dbReference type="AlphaFoldDB" id="A0A2I0W420"/>
<evidence type="ECO:0000256" key="3">
    <source>
        <dbReference type="ARBA" id="ARBA00022722"/>
    </source>
</evidence>
<evidence type="ECO:0000313" key="9">
    <source>
        <dbReference type="Proteomes" id="UP000233837"/>
    </source>
</evidence>